<evidence type="ECO:0000256" key="1">
    <source>
        <dbReference type="SAM" id="MobiDB-lite"/>
    </source>
</evidence>
<dbReference type="Proteomes" id="UP000244906">
    <property type="component" value="Unassembled WGS sequence"/>
</dbReference>
<dbReference type="Pfam" id="PF13116">
    <property type="entry name" value="YhdP"/>
    <property type="match status" value="1"/>
</dbReference>
<dbReference type="InterPro" id="IPR011836">
    <property type="entry name" value="YhdP"/>
</dbReference>
<evidence type="ECO:0000313" key="3">
    <source>
        <dbReference type="EMBL" id="PVZ71930.1"/>
    </source>
</evidence>
<sequence>MNMPVAEKRAIVLILERLLLVWLLIVALGLGLFRLGLSPLLESSQALGWAVKKATEVEFSFSSSSVNWRGWKPWVISENVQLGDLKIDRLELELDPFQSLATGELVFTRFSLHGLDVLVEQTEQGWQLLGKTQLTGSPESVSSTVTTDEKPVDKNQLSKIVQKLASLSGKDFQKLQQLRQLEELDVSDARIRVKLINQKEIVFDELYFNAAAAKNDKYQILFQGSWIGAQWQAQLELNEQGGQGYFKLPEHLPRQLSQFLDQSYQLDGRLNNGVWFEWNQTGKASLLADFSLESPSMSDGSSALLLQQLQARLELMLDGQQLMVRVPLFRWSDEMHQGELVNLSIDLTQQGQIQASLQQAKLDGFEIFSRVPGLPAAAKNWLDEGFPKGKIRQLQFSVSPEGEMLSAVELDGISVRSVGGIPGVENLSGTFAAAKSGVLLELNSQKMSLLTDELFRWPLPMEYAKGMFAWQPTENGWLLKGKGLDIQTPHARVTGEVYLKDSPERPLWSSWLFSLHQARANQVGLYLPSGIMGRGLVRWLDRSILDGKAEGGVIVQGQLANFPWHQQPDGLFEVRVDATDGEFQFLPEWPALHDVVTELVFRGNGMDITATHARLDAGAQADAGRVWINNFSEPDLQLHVTADVKGPVKAGVKYIRTSPLNNILGEVFDALELDGKLSLALGLTVGLEDGGDTTVVGDIDVTEGRFSVVDQPISLTDVSGQMRFSEKDFNATGLQGIFFDQPAEVTIDYRDNAAQILLESSMAMANLPILVPDLEFLGKIPGKTNFTASYLIDTEKQRLDIYSDMKGVVLPFITPFYKEKNQTAALKVRYYPELLKAEVELQDRLKMIWRKGELKQEGVLVLGDIPLDKSYYPKNQLQLKLKAESLDIVELADNLVWLFSDQKPEKKSKNLTAFEPSIIETVAQSAANQVAERIAIDEQVEQISSAALDVFSNLEFEVASAIIADQIITNAKGDLSGTPYSWALELASDQIIGTVTKQPMLSYQVDLEKLHLLTELEQSQAEVGSQVTLANSEKPTRWFDDIEVGSLPAMKFSSDDLQFEQKNLGKVSFNLLAEHGGNQLQDLIVNAANLNITGFASWGAGSDRQNHIRLSKTQLDFQLTSENTGEALADLGVSKTLAAASGQGHLLLSWRGSPWQFDYSRLNGSLRFNVTKGRLLDITNVQTAGRLVSLINLKALLRRLRFDFTDLYKDGFSFDRLDGDFNIDHGNAYTNNTVIDGPVAKVRLSGRTGLFARDYEQVIRVIPPVGNSLAFIAALAVNPAVGLYLWFGNRLLDKPLEKVSEFDYRLHGSWDDPQLDPISSEKASVPAGQAK</sequence>
<evidence type="ECO:0000313" key="4">
    <source>
        <dbReference type="Proteomes" id="UP000244906"/>
    </source>
</evidence>
<gene>
    <name evidence="3" type="ORF">DC094_02595</name>
</gene>
<accession>A0A2V1H1U3</accession>
<feature type="region of interest" description="Disordered" evidence="1">
    <location>
        <begin position="1311"/>
        <end position="1331"/>
    </location>
</feature>
<dbReference type="PANTHER" id="PTHR38690">
    <property type="entry name" value="PROTEASE-RELATED"/>
    <property type="match status" value="1"/>
</dbReference>
<comment type="caution">
    <text evidence="3">The sequence shown here is derived from an EMBL/GenBank/DDBJ whole genome shotgun (WGS) entry which is preliminary data.</text>
</comment>
<reference evidence="3 4" key="1">
    <citation type="submission" date="2018-04" db="EMBL/GenBank/DDBJ databases">
        <title>Thalassorhabdus spongiae gen. nov., sp. nov., isolated from a marine sponge in South-West Iceland.</title>
        <authorList>
            <person name="Knobloch S."/>
            <person name="Daussin A."/>
            <person name="Johannsson R."/>
            <person name="Marteinsson V.T."/>
        </authorList>
    </citation>
    <scope>NUCLEOTIDE SEQUENCE [LARGE SCALE GENOMIC DNA]</scope>
    <source>
        <strain evidence="3 4">Hp12</strain>
    </source>
</reference>
<protein>
    <recommendedName>
        <fullName evidence="2">YhdP central domain-containing protein</fullName>
    </recommendedName>
</protein>
<dbReference type="EMBL" id="QDDL01000001">
    <property type="protein sequence ID" value="PVZ71930.1"/>
    <property type="molecule type" value="Genomic_DNA"/>
</dbReference>
<evidence type="ECO:0000259" key="2">
    <source>
        <dbReference type="Pfam" id="PF13116"/>
    </source>
</evidence>
<dbReference type="InterPro" id="IPR025263">
    <property type="entry name" value="YhdP_central"/>
</dbReference>
<proteinExistence type="predicted"/>
<organism evidence="3 4">
    <name type="scientific">Pelagibaculum spongiae</name>
    <dbReference type="NCBI Taxonomy" id="2080658"/>
    <lineage>
        <taxon>Bacteria</taxon>
        <taxon>Pseudomonadati</taxon>
        <taxon>Pseudomonadota</taxon>
        <taxon>Gammaproteobacteria</taxon>
        <taxon>Oceanospirillales</taxon>
        <taxon>Pelagibaculum</taxon>
    </lineage>
</organism>
<keyword evidence="4" id="KW-1185">Reference proteome</keyword>
<feature type="domain" description="YhdP central" evidence="2">
    <location>
        <begin position="17"/>
        <end position="1314"/>
    </location>
</feature>
<dbReference type="RefSeq" id="WP_116685519.1">
    <property type="nucleotide sequence ID" value="NZ_CAWNYD010000001.1"/>
</dbReference>
<dbReference type="OrthoDB" id="9762238at2"/>
<name>A0A2V1H1U3_9GAMM</name>
<dbReference type="PANTHER" id="PTHR38690:SF1">
    <property type="entry name" value="PROTEASE"/>
    <property type="match status" value="1"/>
</dbReference>